<protein>
    <recommendedName>
        <fullName evidence="2">adenine deaminase</fullName>
        <ecNumber evidence="2">3.5.4.2</ecNumber>
    </recommendedName>
</protein>
<dbReference type="EC" id="3.5.4.2" evidence="2"/>
<reference evidence="6" key="1">
    <citation type="journal article" date="2021" name="PeerJ">
        <title>Extensive microbial diversity within the chicken gut microbiome revealed by metagenomics and culture.</title>
        <authorList>
            <person name="Gilroy R."/>
            <person name="Ravi A."/>
            <person name="Getino M."/>
            <person name="Pursley I."/>
            <person name="Horton D.L."/>
            <person name="Alikhan N.F."/>
            <person name="Baker D."/>
            <person name="Gharbi K."/>
            <person name="Hall N."/>
            <person name="Watson M."/>
            <person name="Adriaenssens E.M."/>
            <person name="Foster-Nyarko E."/>
            <person name="Jarju S."/>
            <person name="Secka A."/>
            <person name="Antonio M."/>
            <person name="Oren A."/>
            <person name="Chaudhuri R.R."/>
            <person name="La Ragione R."/>
            <person name="Hildebrand F."/>
            <person name="Pallen M.J."/>
        </authorList>
    </citation>
    <scope>NUCLEOTIDE SEQUENCE</scope>
    <source>
        <strain evidence="6">CHK169-2315</strain>
    </source>
</reference>
<evidence type="ECO:0000259" key="5">
    <source>
        <dbReference type="Pfam" id="PF13382"/>
    </source>
</evidence>
<comment type="caution">
    <text evidence="6">The sequence shown here is derived from an EMBL/GenBank/DDBJ whole genome shotgun (WGS) entry which is preliminary data.</text>
</comment>
<dbReference type="AlphaFoldDB" id="A0A9D1PLZ4"/>
<accession>A0A9D1PLZ4</accession>
<feature type="domain" description="Adenine deaminase C-terminal" evidence="5">
    <location>
        <begin position="183"/>
        <end position="337"/>
    </location>
</feature>
<dbReference type="InterPro" id="IPR026912">
    <property type="entry name" value="Adenine_deam_C"/>
</dbReference>
<dbReference type="SUPFAM" id="SSF51338">
    <property type="entry name" value="Composite domain of metallo-dependent hydrolases"/>
    <property type="match status" value="1"/>
</dbReference>
<dbReference type="Gene3D" id="3.20.20.140">
    <property type="entry name" value="Metal-dependent hydrolases"/>
    <property type="match status" value="1"/>
</dbReference>
<evidence type="ECO:0000256" key="1">
    <source>
        <dbReference type="ARBA" id="ARBA00006773"/>
    </source>
</evidence>
<evidence type="ECO:0000313" key="7">
    <source>
        <dbReference type="Proteomes" id="UP000823937"/>
    </source>
</evidence>
<proteinExistence type="inferred from homology"/>
<comment type="similarity">
    <text evidence="1">Belongs to the metallo-dependent hydrolases superfamily. Adenine deaminase family.</text>
</comment>
<gene>
    <name evidence="6" type="ORF">H9895_04150</name>
</gene>
<evidence type="ECO:0000256" key="2">
    <source>
        <dbReference type="ARBA" id="ARBA00012782"/>
    </source>
</evidence>
<dbReference type="InterPro" id="IPR011059">
    <property type="entry name" value="Metal-dep_hydrolase_composite"/>
</dbReference>
<dbReference type="Pfam" id="PF13382">
    <property type="entry name" value="Adenine_deam_C"/>
    <property type="match status" value="1"/>
</dbReference>
<dbReference type="Proteomes" id="UP000823937">
    <property type="component" value="Unassembled WGS sequence"/>
</dbReference>
<evidence type="ECO:0000256" key="3">
    <source>
        <dbReference type="ARBA" id="ARBA00047720"/>
    </source>
</evidence>
<name>A0A9D1PLZ4_9BACI</name>
<feature type="domain" description="Amidohydrolase-related" evidence="4">
    <location>
        <begin position="16"/>
        <end position="128"/>
    </location>
</feature>
<dbReference type="InterPro" id="IPR006680">
    <property type="entry name" value="Amidohydro-rel"/>
</dbReference>
<comment type="catalytic activity">
    <reaction evidence="3">
        <text>adenine + H2O + H(+) = hypoxanthine + NH4(+)</text>
        <dbReference type="Rhea" id="RHEA:23688"/>
        <dbReference type="ChEBI" id="CHEBI:15377"/>
        <dbReference type="ChEBI" id="CHEBI:15378"/>
        <dbReference type="ChEBI" id="CHEBI:16708"/>
        <dbReference type="ChEBI" id="CHEBI:17368"/>
        <dbReference type="ChEBI" id="CHEBI:28938"/>
        <dbReference type="EC" id="3.5.4.2"/>
    </reaction>
</comment>
<reference evidence="6" key="2">
    <citation type="submission" date="2021-04" db="EMBL/GenBank/DDBJ databases">
        <authorList>
            <person name="Gilroy R."/>
        </authorList>
    </citation>
    <scope>NUCLEOTIDE SEQUENCE</scope>
    <source>
        <strain evidence="6">CHK169-2315</strain>
    </source>
</reference>
<evidence type="ECO:0000313" key="6">
    <source>
        <dbReference type="EMBL" id="HIV74256.1"/>
    </source>
</evidence>
<organism evidence="6 7">
    <name type="scientific">Candidatus Pseudogracilibacillus intestinigallinarum</name>
    <dbReference type="NCBI Taxonomy" id="2838742"/>
    <lineage>
        <taxon>Bacteria</taxon>
        <taxon>Bacillati</taxon>
        <taxon>Bacillota</taxon>
        <taxon>Bacilli</taxon>
        <taxon>Bacillales</taxon>
        <taxon>Bacillaceae</taxon>
        <taxon>Pseudogracilibacillus</taxon>
    </lineage>
</organism>
<dbReference type="GO" id="GO:0000034">
    <property type="term" value="F:adenine deaminase activity"/>
    <property type="evidence" value="ECO:0007669"/>
    <property type="project" value="UniProtKB-EC"/>
</dbReference>
<dbReference type="Pfam" id="PF01979">
    <property type="entry name" value="Amidohydro_1"/>
    <property type="match status" value="1"/>
</dbReference>
<evidence type="ECO:0000259" key="4">
    <source>
        <dbReference type="Pfam" id="PF01979"/>
    </source>
</evidence>
<dbReference type="EMBL" id="DXHX01000060">
    <property type="protein sequence ID" value="HIV74256.1"/>
    <property type="molecule type" value="Genomic_DNA"/>
</dbReference>
<sequence>MNGEDVLKRLQLGYHAALRHSSIRPDLENILQQLLEKGLKNFDALFFTTDGSTPSYTEYGMMNICIDIALKQGIPIIDAYKMASFNIAKYYRMDETFGSITPGRLAHINILYEETDPTPLSVLAKGTWLVKDGKEVEQATQIPWEQYETDKPFLKMELTEEDLQFSIPVGLKLINNVITNPYAVGIDITGAQLPTNTADAFLVLLDRHGKWRVNSVIHGFTEKLGGLCSSYSTTNDILLIGKKKIDMKLAFDRMQEIGGGIVLAHDGEIIFELPLTIEGVMSAEKMEKVIQADKTLTKLLQEAGFPYDDPVFTLFFLSSTHLPYIRITPEGIIDVIKRDIIVPANMR</sequence>